<dbReference type="Gene3D" id="2.170.130.10">
    <property type="entry name" value="TonB-dependent receptor, plug domain"/>
    <property type="match status" value="1"/>
</dbReference>
<dbReference type="InterPro" id="IPR039426">
    <property type="entry name" value="TonB-dep_rcpt-like"/>
</dbReference>
<dbReference type="Pfam" id="PF00593">
    <property type="entry name" value="TonB_dep_Rec_b-barrel"/>
    <property type="match status" value="1"/>
</dbReference>
<evidence type="ECO:0000313" key="16">
    <source>
        <dbReference type="Proteomes" id="UP001597460"/>
    </source>
</evidence>
<dbReference type="InterPro" id="IPR012910">
    <property type="entry name" value="Plug_dom"/>
</dbReference>
<organism evidence="15 16">
    <name type="scientific">Gracilimonas halophila</name>
    <dbReference type="NCBI Taxonomy" id="1834464"/>
    <lineage>
        <taxon>Bacteria</taxon>
        <taxon>Pseudomonadati</taxon>
        <taxon>Balneolota</taxon>
        <taxon>Balneolia</taxon>
        <taxon>Balneolales</taxon>
        <taxon>Balneolaceae</taxon>
        <taxon>Gracilimonas</taxon>
    </lineage>
</organism>
<evidence type="ECO:0000256" key="7">
    <source>
        <dbReference type="ARBA" id="ARBA00023136"/>
    </source>
</evidence>
<accession>A0ABW5JM42</accession>
<dbReference type="SUPFAM" id="SSF49464">
    <property type="entry name" value="Carboxypeptidase regulatory domain-like"/>
    <property type="match status" value="1"/>
</dbReference>
<evidence type="ECO:0000259" key="14">
    <source>
        <dbReference type="Pfam" id="PF07715"/>
    </source>
</evidence>
<sequence>MSNMIQRVLTLCVVLTLCLCTIDSYASETEDETVISGMVTDVQGEPLAGVNIRVEGKVIGTSTRPDGTFNLTVQQDPPLTLIVSIVGFRSERVEITQSNVDGLEITLEEETISGGDLVISASRVEESILKSPVSIEKMDVLDIQTAASPSFYDAISNLQGVDFSSQSLTFKSINTRGFGANGNTRFVQLIDGIDNQAPGLNFSVGNIVGISELDLESAELIPGAASALYGPNALNGILLMNSKSPFEYQGLSLNIKQGVNQIDSNVEDPSLYQSYDFRYGNAVNNKFAYKVTASYLRAQDFVAQDYRDQSGIVERGDYPRDGRRVFNGVNIYGDDILNLGSIADGVIAGGGAQGAQTAAIRSLIPDGPAGNFSAPGFREEEYVDNTTESLKFGTALHYRINDNYEVLGQYNIGFGSTVYTANDRFVLDDFNIWTAKFELRNPNFFLRAYTTQEDAGDSYAANTVATRVNQLAYITPYFQTFAGARTQGATIEQAHQQADAAATANQQNYLPGTEGFEDEVDRLRGLSIAEGGALFLDKSDLYHAEGMYNLSNVIDPSQVEVIVGGNYRLYDLNSEGTLFAYDDVANQEEFNINEYGAYVQASKSFLDDNLNLQGSLRYDKNEYFDGQLSPRISATFTVADDHNFRASYQTGFRIPTTQDQFIQLDVVSRLLIGSNQKLVDRYRFETNRVYTAQSVREAREIANGGGTAQAARDALEIVDFEEFDTEKVETYEVGYKALLWDQLMVDAYYYYSSYTDFIAEIQFIQGVPNGMTVDPVTFDSQSEPGQDAIINGGVLTQEYGFDVNADGTVDSHGWGLNLEYSLPKGYTLGGNVSYNKLLDQDALIEQGFRASYNTPEWRYNVSLANRNVFENVGFNATYRWQDAMLWESSFGSGVVPAFGSLDAQVSYKLSEYNTILKLGGSNVLNERYTTSFGNPLMGAIYYFSLTFDQFLN</sequence>
<dbReference type="PROSITE" id="PS52016">
    <property type="entry name" value="TONB_DEPENDENT_REC_3"/>
    <property type="match status" value="1"/>
</dbReference>
<keyword evidence="9 10" id="KW-0998">Cell outer membrane</keyword>
<dbReference type="RefSeq" id="WP_390302807.1">
    <property type="nucleotide sequence ID" value="NZ_JBHULI010000025.1"/>
</dbReference>
<keyword evidence="3 10" id="KW-1134">Transmembrane beta strand</keyword>
<keyword evidence="6 11" id="KW-0798">TonB box</keyword>
<proteinExistence type="inferred from homology"/>
<dbReference type="Gene3D" id="2.40.170.20">
    <property type="entry name" value="TonB-dependent receptor, beta-barrel domain"/>
    <property type="match status" value="1"/>
</dbReference>
<evidence type="ECO:0000313" key="15">
    <source>
        <dbReference type="EMBL" id="MFD2533107.1"/>
    </source>
</evidence>
<dbReference type="InterPro" id="IPR037066">
    <property type="entry name" value="Plug_dom_sf"/>
</dbReference>
<dbReference type="Pfam" id="PF07715">
    <property type="entry name" value="Plug"/>
    <property type="match status" value="1"/>
</dbReference>
<comment type="caution">
    <text evidence="15">The sequence shown here is derived from an EMBL/GenBank/DDBJ whole genome shotgun (WGS) entry which is preliminary data.</text>
</comment>
<feature type="chain" id="PRO_5046440818" evidence="12">
    <location>
        <begin position="27"/>
        <end position="952"/>
    </location>
</feature>
<dbReference type="EMBL" id="JBHULI010000025">
    <property type="protein sequence ID" value="MFD2533107.1"/>
    <property type="molecule type" value="Genomic_DNA"/>
</dbReference>
<feature type="domain" description="TonB-dependent receptor plug" evidence="14">
    <location>
        <begin position="129"/>
        <end position="237"/>
    </location>
</feature>
<gene>
    <name evidence="15" type="ORF">ACFSVN_11665</name>
</gene>
<evidence type="ECO:0000256" key="3">
    <source>
        <dbReference type="ARBA" id="ARBA00022452"/>
    </source>
</evidence>
<comment type="subcellular location">
    <subcellularLocation>
        <location evidence="1 10">Cell outer membrane</location>
        <topology evidence="1 10">Multi-pass membrane protein</topology>
    </subcellularLocation>
</comment>
<dbReference type="Proteomes" id="UP001597460">
    <property type="component" value="Unassembled WGS sequence"/>
</dbReference>
<keyword evidence="5 12" id="KW-0732">Signal</keyword>
<evidence type="ECO:0000256" key="4">
    <source>
        <dbReference type="ARBA" id="ARBA00022692"/>
    </source>
</evidence>
<evidence type="ECO:0000256" key="10">
    <source>
        <dbReference type="PROSITE-ProRule" id="PRU01360"/>
    </source>
</evidence>
<keyword evidence="16" id="KW-1185">Reference proteome</keyword>
<reference evidence="16" key="1">
    <citation type="journal article" date="2019" name="Int. J. Syst. Evol. Microbiol.">
        <title>The Global Catalogue of Microorganisms (GCM) 10K type strain sequencing project: providing services to taxonomists for standard genome sequencing and annotation.</title>
        <authorList>
            <consortium name="The Broad Institute Genomics Platform"/>
            <consortium name="The Broad Institute Genome Sequencing Center for Infectious Disease"/>
            <person name="Wu L."/>
            <person name="Ma J."/>
        </authorList>
    </citation>
    <scope>NUCLEOTIDE SEQUENCE [LARGE SCALE GENOMIC DNA]</scope>
    <source>
        <strain evidence="16">KCTC 52042</strain>
    </source>
</reference>
<name>A0ABW5JM42_9BACT</name>
<evidence type="ECO:0000256" key="9">
    <source>
        <dbReference type="ARBA" id="ARBA00023237"/>
    </source>
</evidence>
<dbReference type="InterPro" id="IPR036942">
    <property type="entry name" value="Beta-barrel_TonB_sf"/>
</dbReference>
<dbReference type="PANTHER" id="PTHR30069">
    <property type="entry name" value="TONB-DEPENDENT OUTER MEMBRANE RECEPTOR"/>
    <property type="match status" value="1"/>
</dbReference>
<comment type="similarity">
    <text evidence="10 11">Belongs to the TonB-dependent receptor family.</text>
</comment>
<evidence type="ECO:0000259" key="13">
    <source>
        <dbReference type="Pfam" id="PF00593"/>
    </source>
</evidence>
<dbReference type="PANTHER" id="PTHR30069:SF29">
    <property type="entry name" value="HEMOGLOBIN AND HEMOGLOBIN-HAPTOGLOBIN-BINDING PROTEIN 1-RELATED"/>
    <property type="match status" value="1"/>
</dbReference>
<evidence type="ECO:0000256" key="11">
    <source>
        <dbReference type="RuleBase" id="RU003357"/>
    </source>
</evidence>
<evidence type="ECO:0000256" key="12">
    <source>
        <dbReference type="SAM" id="SignalP"/>
    </source>
</evidence>
<dbReference type="Gene3D" id="2.60.40.1120">
    <property type="entry name" value="Carboxypeptidase-like, regulatory domain"/>
    <property type="match status" value="1"/>
</dbReference>
<dbReference type="InterPro" id="IPR008969">
    <property type="entry name" value="CarboxyPept-like_regulatory"/>
</dbReference>
<dbReference type="Pfam" id="PF13715">
    <property type="entry name" value="CarbopepD_reg_2"/>
    <property type="match status" value="1"/>
</dbReference>
<feature type="signal peptide" evidence="12">
    <location>
        <begin position="1"/>
        <end position="26"/>
    </location>
</feature>
<keyword evidence="4 10" id="KW-0812">Transmembrane</keyword>
<feature type="domain" description="TonB-dependent receptor-like beta-barrel" evidence="13">
    <location>
        <begin position="409"/>
        <end position="923"/>
    </location>
</feature>
<keyword evidence="2 10" id="KW-0813">Transport</keyword>
<evidence type="ECO:0000256" key="2">
    <source>
        <dbReference type="ARBA" id="ARBA00022448"/>
    </source>
</evidence>
<evidence type="ECO:0000256" key="5">
    <source>
        <dbReference type="ARBA" id="ARBA00022729"/>
    </source>
</evidence>
<evidence type="ECO:0000256" key="6">
    <source>
        <dbReference type="ARBA" id="ARBA00023077"/>
    </source>
</evidence>
<keyword evidence="8 15" id="KW-0675">Receptor</keyword>
<evidence type="ECO:0000256" key="8">
    <source>
        <dbReference type="ARBA" id="ARBA00023170"/>
    </source>
</evidence>
<dbReference type="SUPFAM" id="SSF56935">
    <property type="entry name" value="Porins"/>
    <property type="match status" value="1"/>
</dbReference>
<keyword evidence="7 10" id="KW-0472">Membrane</keyword>
<protein>
    <submittedName>
        <fullName evidence="15">TonB-dependent receptor</fullName>
    </submittedName>
</protein>
<dbReference type="InterPro" id="IPR000531">
    <property type="entry name" value="Beta-barrel_TonB"/>
</dbReference>
<evidence type="ECO:0000256" key="1">
    <source>
        <dbReference type="ARBA" id="ARBA00004571"/>
    </source>
</evidence>